<dbReference type="AlphaFoldDB" id="A0A1H7UVQ1"/>
<accession>A0A1H7UVQ1</accession>
<dbReference type="OrthoDB" id="7566524at2"/>
<proteinExistence type="predicted"/>
<keyword evidence="2" id="KW-1185">Reference proteome</keyword>
<sequence>MALSDSIKVRLREGQALVYAAEAEGKGVGMATVIRERLERADKADEELASIRASLIELGDDVERLSRLVADRPVEVPGRAQGDDQPSAVHLEMLLLLRGLVSPQTLRMVTAEVERQGLVPWGRSVR</sequence>
<evidence type="ECO:0000313" key="2">
    <source>
        <dbReference type="Proteomes" id="UP000199214"/>
    </source>
</evidence>
<organism evidence="1 2">
    <name type="scientific">Sphingomonas palmae</name>
    <dbReference type="NCBI Taxonomy" id="1855283"/>
    <lineage>
        <taxon>Bacteria</taxon>
        <taxon>Pseudomonadati</taxon>
        <taxon>Pseudomonadota</taxon>
        <taxon>Alphaproteobacteria</taxon>
        <taxon>Sphingomonadales</taxon>
        <taxon>Sphingomonadaceae</taxon>
        <taxon>Sphingomonas</taxon>
    </lineage>
</organism>
<name>A0A1H7UVQ1_9SPHN</name>
<dbReference type="EMBL" id="FNZZ01000008">
    <property type="protein sequence ID" value="SEM00924.1"/>
    <property type="molecule type" value="Genomic_DNA"/>
</dbReference>
<gene>
    <name evidence="1" type="ORF">SAMN05216382_3086</name>
</gene>
<evidence type="ECO:0000313" key="1">
    <source>
        <dbReference type="EMBL" id="SEM00924.1"/>
    </source>
</evidence>
<dbReference type="RefSeq" id="WP_093007935.1">
    <property type="nucleotide sequence ID" value="NZ_FNZZ01000008.1"/>
</dbReference>
<reference evidence="2" key="1">
    <citation type="submission" date="2016-10" db="EMBL/GenBank/DDBJ databases">
        <authorList>
            <person name="Varghese N."/>
            <person name="Submissions S."/>
        </authorList>
    </citation>
    <scope>NUCLEOTIDE SEQUENCE [LARGE SCALE GENOMIC DNA]</scope>
    <source>
        <strain evidence="2">JS21-1</strain>
    </source>
</reference>
<dbReference type="Proteomes" id="UP000199214">
    <property type="component" value="Unassembled WGS sequence"/>
</dbReference>
<protein>
    <submittedName>
        <fullName evidence="1">Uncharacterized protein</fullName>
    </submittedName>
</protein>